<reference evidence="2" key="1">
    <citation type="submission" date="2019-05" db="EMBL/GenBank/DDBJ databases">
        <title>Flavobacterium profundi sp. nov., isolated from a deep-sea seamount.</title>
        <authorList>
            <person name="Zhang D.-C."/>
        </authorList>
    </citation>
    <scope>NUCLEOTIDE SEQUENCE [LARGE SCALE GENOMIC DNA]</scope>
    <source>
        <strain evidence="2">EC11</strain>
    </source>
</reference>
<protein>
    <recommendedName>
        <fullName evidence="3">Secreted protein</fullName>
    </recommendedName>
</protein>
<organism evidence="1 2">
    <name type="scientific">Flavobacterium jejuense</name>
    <dbReference type="NCBI Taxonomy" id="1544455"/>
    <lineage>
        <taxon>Bacteria</taxon>
        <taxon>Pseudomonadati</taxon>
        <taxon>Bacteroidota</taxon>
        <taxon>Flavobacteriia</taxon>
        <taxon>Flavobacteriales</taxon>
        <taxon>Flavobacteriaceae</taxon>
        <taxon>Flavobacterium</taxon>
    </lineage>
</organism>
<evidence type="ECO:0008006" key="3">
    <source>
        <dbReference type="Google" id="ProtNLM"/>
    </source>
</evidence>
<comment type="caution">
    <text evidence="1">The sequence shown here is derived from an EMBL/GenBank/DDBJ whole genome shotgun (WGS) entry which is preliminary data.</text>
</comment>
<accession>A0ABX0IT69</accession>
<name>A0ABX0IT69_9FLAO</name>
<proteinExistence type="predicted"/>
<sequence length="85" mass="9740">MKAIVLFNKLTINCMCILIATCTNDLIINAKQVNYFEMFMLSLAIECKKNIVEDKLLKNKELKNKLLKLYKDCQKSCKSFSKAAA</sequence>
<evidence type="ECO:0000313" key="2">
    <source>
        <dbReference type="Proteomes" id="UP000817854"/>
    </source>
</evidence>
<gene>
    <name evidence="1" type="ORF">FIA58_014480</name>
</gene>
<reference evidence="1 2" key="3">
    <citation type="submission" date="2020-02" db="EMBL/GenBank/DDBJ databases">
        <title>Flavobacterium profundi sp. nov., isolated from a deep-sea seamount.</title>
        <authorList>
            <person name="Zhang D.-C."/>
        </authorList>
    </citation>
    <scope>NUCLEOTIDE SEQUENCE [LARGE SCALE GENOMIC DNA]</scope>
    <source>
        <strain evidence="1 2">EC11</strain>
    </source>
</reference>
<keyword evidence="2" id="KW-1185">Reference proteome</keyword>
<reference evidence="1 2" key="2">
    <citation type="submission" date="2019-05" db="EMBL/GenBank/DDBJ databases">
        <authorList>
            <person name="Lianzixin W."/>
        </authorList>
    </citation>
    <scope>NUCLEOTIDE SEQUENCE [LARGE SCALE GENOMIC DNA]</scope>
    <source>
        <strain evidence="1 2">EC11</strain>
    </source>
</reference>
<dbReference type="RefSeq" id="WP_140963200.1">
    <property type="nucleotide sequence ID" value="NZ_VEVQ02000009.1"/>
</dbReference>
<dbReference type="Proteomes" id="UP000817854">
    <property type="component" value="Unassembled WGS sequence"/>
</dbReference>
<dbReference type="EMBL" id="VEVQ02000009">
    <property type="protein sequence ID" value="NHN26888.1"/>
    <property type="molecule type" value="Genomic_DNA"/>
</dbReference>
<evidence type="ECO:0000313" key="1">
    <source>
        <dbReference type="EMBL" id="NHN26888.1"/>
    </source>
</evidence>